<feature type="domain" description="4Fe-4S ferredoxin-type" evidence="5">
    <location>
        <begin position="4"/>
        <end position="34"/>
    </location>
</feature>
<dbReference type="SUPFAM" id="SSF54862">
    <property type="entry name" value="4Fe-4S ferredoxins"/>
    <property type="match status" value="1"/>
</dbReference>
<dbReference type="PANTHER" id="PTHR43177">
    <property type="entry name" value="PROTEIN NRFC"/>
    <property type="match status" value="1"/>
</dbReference>
<dbReference type="EMBL" id="JAOQKC010000010">
    <property type="protein sequence ID" value="MCU6697013.1"/>
    <property type="molecule type" value="Genomic_DNA"/>
</dbReference>
<dbReference type="PROSITE" id="PS51379">
    <property type="entry name" value="4FE4S_FER_2"/>
    <property type="match status" value="3"/>
</dbReference>
<evidence type="ECO:0000256" key="1">
    <source>
        <dbReference type="ARBA" id="ARBA00022485"/>
    </source>
</evidence>
<evidence type="ECO:0000313" key="6">
    <source>
        <dbReference type="EMBL" id="MCU6697013.1"/>
    </source>
</evidence>
<keyword evidence="3" id="KW-0408">Iron</keyword>
<keyword evidence="2" id="KW-0479">Metal-binding</keyword>
<organism evidence="6 7">
    <name type="scientific">Laedolimicola ammoniilytica</name>
    <dbReference type="NCBI Taxonomy" id="2981771"/>
    <lineage>
        <taxon>Bacteria</taxon>
        <taxon>Bacillati</taxon>
        <taxon>Bacillota</taxon>
        <taxon>Clostridia</taxon>
        <taxon>Lachnospirales</taxon>
        <taxon>Lachnospiraceae</taxon>
        <taxon>Laedolimicola</taxon>
    </lineage>
</organism>
<dbReference type="Pfam" id="PF13247">
    <property type="entry name" value="Fer4_11"/>
    <property type="match status" value="1"/>
</dbReference>
<dbReference type="Proteomes" id="UP001652461">
    <property type="component" value="Unassembled WGS sequence"/>
</dbReference>
<feature type="domain" description="4Fe-4S ferredoxin-type" evidence="5">
    <location>
        <begin position="52"/>
        <end position="83"/>
    </location>
</feature>
<proteinExistence type="predicted"/>
<evidence type="ECO:0000259" key="5">
    <source>
        <dbReference type="PROSITE" id="PS51379"/>
    </source>
</evidence>
<evidence type="ECO:0000256" key="2">
    <source>
        <dbReference type="ARBA" id="ARBA00022723"/>
    </source>
</evidence>
<reference evidence="6 7" key="1">
    <citation type="journal article" date="2021" name="ISME Commun">
        <title>Automated analysis of genomic sequences facilitates high-throughput and comprehensive description of bacteria.</title>
        <authorList>
            <person name="Hitch T.C.A."/>
        </authorList>
    </citation>
    <scope>NUCLEOTIDE SEQUENCE [LARGE SCALE GENOMIC DNA]</scope>
    <source>
        <strain evidence="6 7">Sanger_04</strain>
    </source>
</reference>
<keyword evidence="1" id="KW-0004">4Fe-4S</keyword>
<dbReference type="PANTHER" id="PTHR43177:SF3">
    <property type="entry name" value="PROTEIN NRFC HOMOLOG"/>
    <property type="match status" value="1"/>
</dbReference>
<dbReference type="InterPro" id="IPR050954">
    <property type="entry name" value="ET_IronSulfur_Cluster-Binding"/>
</dbReference>
<name>A0ABT2RXL2_9FIRM</name>
<evidence type="ECO:0000256" key="4">
    <source>
        <dbReference type="ARBA" id="ARBA00023014"/>
    </source>
</evidence>
<comment type="caution">
    <text evidence="6">The sequence shown here is derived from an EMBL/GenBank/DDBJ whole genome shotgun (WGS) entry which is preliminary data.</text>
</comment>
<dbReference type="Gene3D" id="3.30.70.20">
    <property type="match status" value="2"/>
</dbReference>
<dbReference type="RefSeq" id="WP_262670754.1">
    <property type="nucleotide sequence ID" value="NZ_JAOQKC010000010.1"/>
</dbReference>
<gene>
    <name evidence="6" type="ORF">OCV63_08900</name>
</gene>
<accession>A0ABT2RXL2</accession>
<keyword evidence="7" id="KW-1185">Reference proteome</keyword>
<evidence type="ECO:0000313" key="7">
    <source>
        <dbReference type="Proteomes" id="UP001652461"/>
    </source>
</evidence>
<evidence type="ECO:0000256" key="3">
    <source>
        <dbReference type="ARBA" id="ARBA00023004"/>
    </source>
</evidence>
<dbReference type="InterPro" id="IPR017896">
    <property type="entry name" value="4Fe4S_Fe-S-bd"/>
</dbReference>
<sequence>MSAKTIRFDQSKCTACCACAMACMDEKDTDVEQGERAIRQVYTEERCRDGQVSFRFHSDSCLHCRVPACAAACTAGCLYKDAESGLVLYDTAACDGCGQCLNACRMGAISLNRHGKIQKCDGCIKRQRAGKIPACVRVCPTGALYLGE</sequence>
<feature type="domain" description="4Fe-4S ferredoxin-type" evidence="5">
    <location>
        <begin position="85"/>
        <end position="114"/>
    </location>
</feature>
<protein>
    <submittedName>
        <fullName evidence="6">4Fe-4S binding protein</fullName>
    </submittedName>
</protein>
<keyword evidence="4" id="KW-0411">Iron-sulfur</keyword>